<evidence type="ECO:0000313" key="4">
    <source>
        <dbReference type="Proteomes" id="UP000188726"/>
    </source>
</evidence>
<name>A0A854FED4_9GAMM</name>
<evidence type="ECO:0000259" key="1">
    <source>
        <dbReference type="Pfam" id="PF22470"/>
    </source>
</evidence>
<organism evidence="2 4">
    <name type="scientific">Salinivibrio kushneri</name>
    <dbReference type="NCBI Taxonomy" id="1908198"/>
    <lineage>
        <taxon>Bacteria</taxon>
        <taxon>Pseudomonadati</taxon>
        <taxon>Pseudomonadota</taxon>
        <taxon>Gammaproteobacteria</taxon>
        <taxon>Vibrionales</taxon>
        <taxon>Vibrionaceae</taxon>
        <taxon>Salinivibrio</taxon>
    </lineage>
</organism>
<evidence type="ECO:0000313" key="3">
    <source>
        <dbReference type="EMBL" id="WBA08685.1"/>
    </source>
</evidence>
<protein>
    <recommendedName>
        <fullName evidence="1">DNA-binding protein H-NS-like N-terminal domain-containing protein</fullName>
    </recommendedName>
</protein>
<evidence type="ECO:0000313" key="2">
    <source>
        <dbReference type="EMBL" id="OOE46017.1"/>
    </source>
</evidence>
<dbReference type="AlphaFoldDB" id="A0A854FED4"/>
<dbReference type="EMBL" id="CP114588">
    <property type="protein sequence ID" value="WBA08685.1"/>
    <property type="molecule type" value="Genomic_DNA"/>
</dbReference>
<dbReference type="EMBL" id="MUEO01000004">
    <property type="protein sequence ID" value="OOE46017.1"/>
    <property type="molecule type" value="Genomic_DNA"/>
</dbReference>
<dbReference type="InterPro" id="IPR054180">
    <property type="entry name" value="H-NS-like_N"/>
</dbReference>
<sequence length="97" mass="11247">MSLSTIEMARVLEQLEESPEKIMFGKLLAELGSQSEERVRSAAHQVPLKYLRELVYQFNQVIDERRSERIEEITQGLAQDGLSADELYEYVIQRKMG</sequence>
<reference evidence="3" key="2">
    <citation type="submission" date="2022-09" db="EMBL/GenBank/DDBJ databases">
        <authorList>
            <person name="Li Z.-J."/>
        </authorList>
    </citation>
    <scope>NUCLEOTIDE SEQUENCE</scope>
    <source>
        <strain evidence="3">TGB11</strain>
    </source>
</reference>
<dbReference type="RefSeq" id="WP_069361829.1">
    <property type="nucleotide sequence ID" value="NZ_CP114586.1"/>
</dbReference>
<reference evidence="2 4" key="1">
    <citation type="journal article" date="2017" name="Genome Announc.">
        <title>Draft Genome Sequences of Salinivibrio proteolyticus, Salinivibrio sharmensis, Salinivibrio siamensis, Salinivibrio costicola subsp. alcaliphilus, Salinivibrio costicola subsp. vallismortis, and 29 New Isolates Belonging to the Genus Salinivibrio.</title>
        <authorList>
            <person name="Lopez-Hermoso C."/>
            <person name="de la Haba R.R."/>
            <person name="Sanchez-Porro C."/>
            <person name="Bayliss S.C."/>
            <person name="Feil E.J."/>
            <person name="Ventosa A."/>
        </authorList>
    </citation>
    <scope>NUCLEOTIDE SEQUENCE [LARGE SCALE GENOMIC DNA]</scope>
    <source>
        <strain evidence="2 4">IC202</strain>
    </source>
</reference>
<accession>A0A854FED4</accession>
<feature type="domain" description="DNA-binding protein H-NS-like N-terminal" evidence="1">
    <location>
        <begin position="35"/>
        <end position="88"/>
    </location>
</feature>
<gene>
    <name evidence="2" type="ORF">BZG09_02870</name>
    <name evidence="3" type="ORF">N8M53_00185</name>
</gene>
<dbReference type="Proteomes" id="UP000188726">
    <property type="component" value="Unassembled WGS sequence"/>
</dbReference>
<dbReference type="Proteomes" id="UP001164748">
    <property type="component" value="Chromosome"/>
</dbReference>
<dbReference type="GeneID" id="89608003"/>
<proteinExistence type="predicted"/>
<dbReference type="Pfam" id="PF22470">
    <property type="entry name" value="Histone_HNS_N"/>
    <property type="match status" value="1"/>
</dbReference>